<reference evidence="9 10" key="1">
    <citation type="submission" date="2019-07" db="EMBL/GenBank/DDBJ databases">
        <authorList>
            <person name="Kim J.K."/>
            <person name="Cheong H.-M."/>
            <person name="Choi Y."/>
            <person name="Hwang K.J."/>
            <person name="Lee S."/>
            <person name="Choi C."/>
        </authorList>
    </citation>
    <scope>NUCLEOTIDE SEQUENCE [LARGE SCALE GENOMIC DNA]</scope>
    <source>
        <strain evidence="9 10">KS 22</strain>
    </source>
</reference>
<dbReference type="EMBL" id="CP041969">
    <property type="protein sequence ID" value="QMV39980.1"/>
    <property type="molecule type" value="Genomic_DNA"/>
</dbReference>
<feature type="transmembrane region" description="Helical" evidence="7">
    <location>
        <begin position="339"/>
        <end position="361"/>
    </location>
</feature>
<dbReference type="PANTHER" id="PTHR43266">
    <property type="entry name" value="MACROLIDE-EFFLUX PROTEIN"/>
    <property type="match status" value="1"/>
</dbReference>
<dbReference type="InterPro" id="IPR020846">
    <property type="entry name" value="MFS_dom"/>
</dbReference>
<accession>A0A7G5BSP6</accession>
<feature type="transmembrane region" description="Helical" evidence="7">
    <location>
        <begin position="76"/>
        <end position="94"/>
    </location>
</feature>
<keyword evidence="10" id="KW-1185">Reference proteome</keyword>
<keyword evidence="2" id="KW-0813">Transport</keyword>
<dbReference type="Gene3D" id="1.20.1250.20">
    <property type="entry name" value="MFS general substrate transporter like domains"/>
    <property type="match status" value="1"/>
</dbReference>
<feature type="transmembrane region" description="Helical" evidence="7">
    <location>
        <begin position="12"/>
        <end position="32"/>
    </location>
</feature>
<feature type="transmembrane region" description="Helical" evidence="7">
    <location>
        <begin position="253"/>
        <end position="273"/>
    </location>
</feature>
<dbReference type="KEGG" id="cchl:FPL14_01240"/>
<dbReference type="AlphaFoldDB" id="A0A7G5BSP6"/>
<dbReference type="PROSITE" id="PS50850">
    <property type="entry name" value="MFS"/>
    <property type="match status" value="1"/>
</dbReference>
<dbReference type="InterPro" id="IPR011701">
    <property type="entry name" value="MFS"/>
</dbReference>
<feature type="transmembrane region" description="Helical" evidence="7">
    <location>
        <begin position="306"/>
        <end position="327"/>
    </location>
</feature>
<evidence type="ECO:0000256" key="2">
    <source>
        <dbReference type="ARBA" id="ARBA00022448"/>
    </source>
</evidence>
<evidence type="ECO:0000256" key="3">
    <source>
        <dbReference type="ARBA" id="ARBA00022475"/>
    </source>
</evidence>
<evidence type="ECO:0000256" key="4">
    <source>
        <dbReference type="ARBA" id="ARBA00022692"/>
    </source>
</evidence>
<sequence>MFANRYVRTIVLSSFLLQLGIWVRNFAILLYITDITNNDELSVSLISVAEFAPIFLFAIIGGTFADRWRPKRTMVASDFLSAASIVAVMLVLAYGSWKALFFATLVSAIMSQFSQPSAMKLFKQHVPQEQLQSVMAMFQSMMAFFMVIGPIIGAFIYAQFGIEVSLGVMGAMFVCSGLVLMSLPKDAEVQRANKGNSFAQDLKDGFGYVFKNRELRTLGGTFIVSGFAVGLIQPLMIFITIENLGQDKSHLQWLLTANGAAMLAGGAVIMSLAKKVQPQLLLMIGLLASTIGTFGIGWSTSIVLTLLFQVINGFCYPMIHIGMNTLIMKNTKAEFIGRVGGVLTPMFMGMMVIGMSLGGAWKEVSSLMFVFGSAAMLFLVGALLISTLLRKKDHVQIGVDGSQISEMDGVRRGQNG</sequence>
<organism evidence="9 10">
    <name type="scientific">Cohnella cholangitidis</name>
    <dbReference type="NCBI Taxonomy" id="2598458"/>
    <lineage>
        <taxon>Bacteria</taxon>
        <taxon>Bacillati</taxon>
        <taxon>Bacillota</taxon>
        <taxon>Bacilli</taxon>
        <taxon>Bacillales</taxon>
        <taxon>Paenibacillaceae</taxon>
        <taxon>Cohnella</taxon>
    </lineage>
</organism>
<keyword evidence="5 7" id="KW-1133">Transmembrane helix</keyword>
<proteinExistence type="predicted"/>
<keyword evidence="3" id="KW-1003">Cell membrane</keyword>
<evidence type="ECO:0000313" key="10">
    <source>
        <dbReference type="Proteomes" id="UP000515679"/>
    </source>
</evidence>
<dbReference type="SUPFAM" id="SSF103473">
    <property type="entry name" value="MFS general substrate transporter"/>
    <property type="match status" value="1"/>
</dbReference>
<evidence type="ECO:0000256" key="7">
    <source>
        <dbReference type="SAM" id="Phobius"/>
    </source>
</evidence>
<dbReference type="PANTHER" id="PTHR43266:SF8">
    <property type="entry name" value="MACROLIDE-EFFLUX PROTEIN"/>
    <property type="match status" value="1"/>
</dbReference>
<feature type="transmembrane region" description="Helical" evidence="7">
    <location>
        <begin position="164"/>
        <end position="183"/>
    </location>
</feature>
<feature type="transmembrane region" description="Helical" evidence="7">
    <location>
        <begin position="134"/>
        <end position="158"/>
    </location>
</feature>
<protein>
    <submittedName>
        <fullName evidence="9">MFS transporter</fullName>
    </submittedName>
</protein>
<keyword evidence="4 7" id="KW-0812">Transmembrane</keyword>
<feature type="transmembrane region" description="Helical" evidence="7">
    <location>
        <begin position="367"/>
        <end position="389"/>
    </location>
</feature>
<dbReference type="InterPro" id="IPR036259">
    <property type="entry name" value="MFS_trans_sf"/>
</dbReference>
<dbReference type="GO" id="GO:0005886">
    <property type="term" value="C:plasma membrane"/>
    <property type="evidence" value="ECO:0007669"/>
    <property type="project" value="UniProtKB-SubCell"/>
</dbReference>
<comment type="subcellular location">
    <subcellularLocation>
        <location evidence="1">Cell membrane</location>
        <topology evidence="1">Multi-pass membrane protein</topology>
    </subcellularLocation>
</comment>
<evidence type="ECO:0000256" key="5">
    <source>
        <dbReference type="ARBA" id="ARBA00022989"/>
    </source>
</evidence>
<feature type="domain" description="Major facilitator superfamily (MFS) profile" evidence="8">
    <location>
        <begin position="6"/>
        <end position="393"/>
    </location>
</feature>
<evidence type="ECO:0000256" key="1">
    <source>
        <dbReference type="ARBA" id="ARBA00004651"/>
    </source>
</evidence>
<feature type="transmembrane region" description="Helical" evidence="7">
    <location>
        <begin position="44"/>
        <end position="64"/>
    </location>
</feature>
<feature type="transmembrane region" description="Helical" evidence="7">
    <location>
        <begin position="218"/>
        <end position="241"/>
    </location>
</feature>
<feature type="transmembrane region" description="Helical" evidence="7">
    <location>
        <begin position="280"/>
        <end position="300"/>
    </location>
</feature>
<dbReference type="CDD" id="cd06173">
    <property type="entry name" value="MFS_MefA_like"/>
    <property type="match status" value="1"/>
</dbReference>
<dbReference type="GO" id="GO:0022857">
    <property type="term" value="F:transmembrane transporter activity"/>
    <property type="evidence" value="ECO:0007669"/>
    <property type="project" value="InterPro"/>
</dbReference>
<evidence type="ECO:0000313" key="9">
    <source>
        <dbReference type="EMBL" id="QMV39980.1"/>
    </source>
</evidence>
<keyword evidence="6 7" id="KW-0472">Membrane</keyword>
<gene>
    <name evidence="9" type="ORF">FPL14_01240</name>
</gene>
<dbReference type="RefSeq" id="WP_182301311.1">
    <property type="nucleotide sequence ID" value="NZ_CP041969.1"/>
</dbReference>
<dbReference type="Proteomes" id="UP000515679">
    <property type="component" value="Chromosome"/>
</dbReference>
<evidence type="ECO:0000259" key="8">
    <source>
        <dbReference type="PROSITE" id="PS50850"/>
    </source>
</evidence>
<name>A0A7G5BSP6_9BACL</name>
<dbReference type="Pfam" id="PF07690">
    <property type="entry name" value="MFS_1"/>
    <property type="match status" value="1"/>
</dbReference>
<evidence type="ECO:0000256" key="6">
    <source>
        <dbReference type="ARBA" id="ARBA00023136"/>
    </source>
</evidence>